<dbReference type="GO" id="GO:0016891">
    <property type="term" value="F:RNA endonuclease activity producing 5'-phosphomonoesters, hydrolytic mechanism"/>
    <property type="evidence" value="ECO:0007669"/>
    <property type="project" value="TreeGrafter"/>
</dbReference>
<evidence type="ECO:0000313" key="8">
    <source>
        <dbReference type="EMBL" id="OBZ82448.1"/>
    </source>
</evidence>
<keyword evidence="3" id="KW-0443">Lipid metabolism</keyword>
<name>A0A1C7N0C2_9FUNG</name>
<dbReference type="InterPro" id="IPR001736">
    <property type="entry name" value="PLipase_D/transphosphatidylase"/>
</dbReference>
<accession>A0A1C7N0C2</accession>
<proteinExistence type="inferred from homology"/>
<evidence type="ECO:0000313" key="9">
    <source>
        <dbReference type="Proteomes" id="UP000093000"/>
    </source>
</evidence>
<feature type="domain" description="PLD phosphodiesterase" evidence="7">
    <location>
        <begin position="388"/>
        <end position="415"/>
    </location>
</feature>
<gene>
    <name evidence="8" type="primary">pld6</name>
    <name evidence="8" type="ORF">A0J61_09503</name>
</gene>
<evidence type="ECO:0000259" key="7">
    <source>
        <dbReference type="PROSITE" id="PS50035"/>
    </source>
</evidence>
<reference evidence="8 9" key="1">
    <citation type="submission" date="2016-03" db="EMBL/GenBank/DDBJ databases">
        <title>Choanephora cucurbitarum.</title>
        <authorList>
            <person name="Min B."/>
            <person name="Park H."/>
            <person name="Park J.-H."/>
            <person name="Shin H.-D."/>
            <person name="Choi I.-G."/>
        </authorList>
    </citation>
    <scope>NUCLEOTIDE SEQUENCE [LARGE SCALE GENOMIC DNA]</scope>
    <source>
        <strain evidence="8 9">KUS-F28377</strain>
    </source>
</reference>
<evidence type="ECO:0000256" key="2">
    <source>
        <dbReference type="ARBA" id="ARBA00022963"/>
    </source>
</evidence>
<dbReference type="InterPro" id="IPR025202">
    <property type="entry name" value="PLD-like_dom"/>
</dbReference>
<comment type="caution">
    <text evidence="8">The sequence shown here is derived from an EMBL/GenBank/DDBJ whole genome shotgun (WGS) entry which is preliminary data.</text>
</comment>
<dbReference type="CDD" id="cd09171">
    <property type="entry name" value="PLDc_vPLD6_like"/>
    <property type="match status" value="1"/>
</dbReference>
<dbReference type="Pfam" id="PF13091">
    <property type="entry name" value="PLDc_2"/>
    <property type="match status" value="1"/>
</dbReference>
<dbReference type="AlphaFoldDB" id="A0A1C7N0C2"/>
<dbReference type="Gene3D" id="3.30.870.10">
    <property type="entry name" value="Endonuclease Chain A"/>
    <property type="match status" value="1"/>
</dbReference>
<feature type="compositionally biased region" description="Acidic residues" evidence="6">
    <location>
        <begin position="110"/>
        <end position="125"/>
    </location>
</feature>
<sequence length="446" mass="51596">MSNSLPWSEDKPLSLSQLLKHSMRSVDALASNNSLLDKMSIHLNGLLRQDDEPRVDKAVQVFDNMFLQATKAMSTDSDKQVVNLLRRQVSSFIGVTLGVKPFLESREYQEVEESDDEDENEDEEQESNKQKPKKLSWNKASEGEASSYLGGSSSWAEKKAQYEENNQDIYAPEHAEHDRLRRELQEEGYGLSGQHGEHNSDQEEDEGSEEYDSDDYEEIVERVEIKSRDIGGASEFTEVRRRRKKKTKQYIQTNFSYNHSTNVNPYDGGCGKPYYKQSNQHHKRFEPVEFRPRYLEHLPNGTFCIPVFFPSEDSYSLFHSALSTAKHTLHVCVFSMTDNDTARVLSDAKRRGVDVKVITDNDQMDPKKGADIYELNEKHNIPFKCDDSEQFMHNKFAVIDRKMVITGSFNWSAGARYKNRENIIITNIPSVVQQYDEEFQKLWNYF</sequence>
<evidence type="ECO:0000256" key="1">
    <source>
        <dbReference type="ARBA" id="ARBA00022801"/>
    </source>
</evidence>
<dbReference type="InterPro" id="IPR051406">
    <property type="entry name" value="PLD_domain"/>
</dbReference>
<dbReference type="PANTHER" id="PTHR43856">
    <property type="entry name" value="CARDIOLIPIN HYDROLASE"/>
    <property type="match status" value="1"/>
</dbReference>
<evidence type="ECO:0000256" key="4">
    <source>
        <dbReference type="ARBA" id="ARBA00038012"/>
    </source>
</evidence>
<dbReference type="Proteomes" id="UP000093000">
    <property type="component" value="Unassembled WGS sequence"/>
</dbReference>
<dbReference type="GO" id="GO:0016042">
    <property type="term" value="P:lipid catabolic process"/>
    <property type="evidence" value="ECO:0007669"/>
    <property type="project" value="UniProtKB-KW"/>
</dbReference>
<dbReference type="PROSITE" id="PS50035">
    <property type="entry name" value="PLD"/>
    <property type="match status" value="1"/>
</dbReference>
<keyword evidence="2" id="KW-0442">Lipid degradation</keyword>
<feature type="compositionally biased region" description="Acidic residues" evidence="6">
    <location>
        <begin position="202"/>
        <end position="215"/>
    </location>
</feature>
<dbReference type="InParanoid" id="A0A1C7N0C2"/>
<evidence type="ECO:0000256" key="3">
    <source>
        <dbReference type="ARBA" id="ARBA00023098"/>
    </source>
</evidence>
<keyword evidence="9" id="KW-1185">Reference proteome</keyword>
<evidence type="ECO:0000256" key="5">
    <source>
        <dbReference type="ARBA" id="ARBA00040549"/>
    </source>
</evidence>
<comment type="similarity">
    <text evidence="4">Belongs to the phospholipase D family. MitoPLD/Zucchini subfamily.</text>
</comment>
<evidence type="ECO:0000256" key="6">
    <source>
        <dbReference type="SAM" id="MobiDB-lite"/>
    </source>
</evidence>
<dbReference type="STRING" id="101091.A0A1C7N0C2"/>
<dbReference type="EMBL" id="LUGH01000865">
    <property type="protein sequence ID" value="OBZ82448.1"/>
    <property type="molecule type" value="Genomic_DNA"/>
</dbReference>
<protein>
    <recommendedName>
        <fullName evidence="5">Mitochondrial cardiolipin hydrolase</fullName>
    </recommendedName>
</protein>
<feature type="region of interest" description="Disordered" evidence="6">
    <location>
        <begin position="189"/>
        <end position="215"/>
    </location>
</feature>
<dbReference type="OrthoDB" id="5205528at2759"/>
<dbReference type="SMART" id="SM00155">
    <property type="entry name" value="PLDc"/>
    <property type="match status" value="1"/>
</dbReference>
<dbReference type="SUPFAM" id="SSF56024">
    <property type="entry name" value="Phospholipase D/nuclease"/>
    <property type="match status" value="1"/>
</dbReference>
<organism evidence="8 9">
    <name type="scientific">Choanephora cucurbitarum</name>
    <dbReference type="NCBI Taxonomy" id="101091"/>
    <lineage>
        <taxon>Eukaryota</taxon>
        <taxon>Fungi</taxon>
        <taxon>Fungi incertae sedis</taxon>
        <taxon>Mucoromycota</taxon>
        <taxon>Mucoromycotina</taxon>
        <taxon>Mucoromycetes</taxon>
        <taxon>Mucorales</taxon>
        <taxon>Mucorineae</taxon>
        <taxon>Choanephoraceae</taxon>
        <taxon>Choanephoroideae</taxon>
        <taxon>Choanephora</taxon>
    </lineage>
</organism>
<keyword evidence="1 8" id="KW-0378">Hydrolase</keyword>
<dbReference type="PANTHER" id="PTHR43856:SF1">
    <property type="entry name" value="MITOCHONDRIAL CARDIOLIPIN HYDROLASE"/>
    <property type="match status" value="1"/>
</dbReference>
<feature type="region of interest" description="Disordered" evidence="6">
    <location>
        <begin position="107"/>
        <end position="153"/>
    </location>
</feature>